<dbReference type="InParanoid" id="Q4D5Q8"/>
<dbReference type="KEGG" id="tcr:506865.2"/>
<evidence type="ECO:0000313" key="2">
    <source>
        <dbReference type="Proteomes" id="UP000002296"/>
    </source>
</evidence>
<gene>
    <name evidence="1" type="ORF">Tc00.1047053506865.2</name>
</gene>
<sequence length="58" mass="6000">ETSAVCFLSHLLGYQAGSMCVVVAKRAGAEHLFTTSEQSGQALKNAIHIALEAIVAVG</sequence>
<dbReference type="GeneID" id="3540367"/>
<dbReference type="STRING" id="353153.Q4D5Q8"/>
<dbReference type="InterPro" id="IPR035994">
    <property type="entry name" value="Nucleoside_phosphorylase_sf"/>
</dbReference>
<dbReference type="GO" id="GO:0009116">
    <property type="term" value="P:nucleoside metabolic process"/>
    <property type="evidence" value="ECO:0007669"/>
    <property type="project" value="InterPro"/>
</dbReference>
<organism evidence="1 2">
    <name type="scientific">Trypanosoma cruzi (strain CL Brener)</name>
    <dbReference type="NCBI Taxonomy" id="353153"/>
    <lineage>
        <taxon>Eukaryota</taxon>
        <taxon>Discoba</taxon>
        <taxon>Euglenozoa</taxon>
        <taxon>Kinetoplastea</taxon>
        <taxon>Metakinetoplastina</taxon>
        <taxon>Trypanosomatida</taxon>
        <taxon>Trypanosomatidae</taxon>
        <taxon>Trypanosoma</taxon>
        <taxon>Schizotrypanum</taxon>
    </lineage>
</organism>
<feature type="non-terminal residue" evidence="1">
    <location>
        <position position="1"/>
    </location>
</feature>
<dbReference type="SUPFAM" id="SSF53167">
    <property type="entry name" value="Purine and uridine phosphorylases"/>
    <property type="match status" value="1"/>
</dbReference>
<dbReference type="AlphaFoldDB" id="Q4D5Q8"/>
<evidence type="ECO:0000313" key="1">
    <source>
        <dbReference type="EMBL" id="EAN87860.1"/>
    </source>
</evidence>
<dbReference type="SMR" id="Q4D5Q8"/>
<keyword evidence="2" id="KW-1185">Reference proteome</keyword>
<dbReference type="Proteomes" id="UP000002296">
    <property type="component" value="Unassembled WGS sequence"/>
</dbReference>
<dbReference type="RefSeq" id="XP_809711.1">
    <property type="nucleotide sequence ID" value="XM_804618.1"/>
</dbReference>
<name>Q4D5Q8_TRYCC</name>
<comment type="caution">
    <text evidence="1">The sequence shown here is derived from an EMBL/GenBank/DDBJ whole genome shotgun (WGS) entry which is preliminary data.</text>
</comment>
<dbReference type="GO" id="GO:0003824">
    <property type="term" value="F:catalytic activity"/>
    <property type="evidence" value="ECO:0007669"/>
    <property type="project" value="InterPro"/>
</dbReference>
<protein>
    <submittedName>
        <fullName evidence="1">Nucleoside phosphorylase, putative</fullName>
    </submittedName>
</protein>
<reference evidence="1 2" key="1">
    <citation type="journal article" date="2005" name="Science">
        <title>The genome sequence of Trypanosoma cruzi, etiologic agent of Chagas disease.</title>
        <authorList>
            <person name="El-Sayed N.M."/>
            <person name="Myler P.J."/>
            <person name="Bartholomeu D.C."/>
            <person name="Nilsson D."/>
            <person name="Aggarwal G."/>
            <person name="Tran A.N."/>
            <person name="Ghedin E."/>
            <person name="Worthey E.A."/>
            <person name="Delcher A.L."/>
            <person name="Blandin G."/>
            <person name="Westenberger S.J."/>
            <person name="Caler E."/>
            <person name="Cerqueira G.C."/>
            <person name="Branche C."/>
            <person name="Haas B."/>
            <person name="Anupama A."/>
            <person name="Arner E."/>
            <person name="Aslund L."/>
            <person name="Attipoe P."/>
            <person name="Bontempi E."/>
            <person name="Bringaud F."/>
            <person name="Burton P."/>
            <person name="Cadag E."/>
            <person name="Campbell D.A."/>
            <person name="Carrington M."/>
            <person name="Crabtree J."/>
            <person name="Darban H."/>
            <person name="da Silveira J.F."/>
            <person name="de Jong P."/>
            <person name="Edwards K."/>
            <person name="Englund P.T."/>
            <person name="Fazelina G."/>
            <person name="Feldblyum T."/>
            <person name="Ferella M."/>
            <person name="Frasch A.C."/>
            <person name="Gull K."/>
            <person name="Horn D."/>
            <person name="Hou L."/>
            <person name="Huang Y."/>
            <person name="Kindlund E."/>
            <person name="Klingbeil M."/>
            <person name="Kluge S."/>
            <person name="Koo H."/>
            <person name="Lacerda D."/>
            <person name="Levin M.J."/>
            <person name="Lorenzi H."/>
            <person name="Louie T."/>
            <person name="Machado C.R."/>
            <person name="McCulloch R."/>
            <person name="McKenna A."/>
            <person name="Mizuno Y."/>
            <person name="Mottram J.C."/>
            <person name="Nelson S."/>
            <person name="Ochaya S."/>
            <person name="Osoegawa K."/>
            <person name="Pai G."/>
            <person name="Parsons M."/>
            <person name="Pentony M."/>
            <person name="Pettersson U."/>
            <person name="Pop M."/>
            <person name="Ramirez J.L."/>
            <person name="Rinta J."/>
            <person name="Robertson L."/>
            <person name="Salzberg S.L."/>
            <person name="Sanchez D.O."/>
            <person name="Seyler A."/>
            <person name="Sharma R."/>
            <person name="Shetty J."/>
            <person name="Simpson A.J."/>
            <person name="Sisk E."/>
            <person name="Tammi M.T."/>
            <person name="Tarleton R."/>
            <person name="Teixeira S."/>
            <person name="Van Aken S."/>
            <person name="Vogt C."/>
            <person name="Ward P.N."/>
            <person name="Wickstead B."/>
            <person name="Wortman J."/>
            <person name="White O."/>
            <person name="Fraser C.M."/>
            <person name="Stuart K.D."/>
            <person name="Andersson B."/>
        </authorList>
    </citation>
    <scope>NUCLEOTIDE SEQUENCE [LARGE SCALE GENOMIC DNA]</scope>
    <source>
        <strain evidence="1 2">CL Brener</strain>
    </source>
</reference>
<dbReference type="Gene3D" id="3.40.50.1580">
    <property type="entry name" value="Nucleoside phosphorylase domain"/>
    <property type="match status" value="1"/>
</dbReference>
<accession>Q4D5Q8</accession>
<dbReference type="PaxDb" id="353153-Q4D5Q8"/>
<dbReference type="EMBL" id="AAHK01000970">
    <property type="protein sequence ID" value="EAN87860.1"/>
    <property type="molecule type" value="Genomic_DNA"/>
</dbReference>
<proteinExistence type="predicted"/>